<keyword evidence="5" id="KW-0547">Nucleotide-binding</keyword>
<evidence type="ECO:0000259" key="12">
    <source>
        <dbReference type="PROSITE" id="PS50109"/>
    </source>
</evidence>
<dbReference type="STRING" id="1189621.A3SI_11189"/>
<dbReference type="AlphaFoldDB" id="I5C2Y3"/>
<dbReference type="CDD" id="cd00130">
    <property type="entry name" value="PAS"/>
    <property type="match status" value="1"/>
</dbReference>
<dbReference type="SMART" id="SM00086">
    <property type="entry name" value="PAC"/>
    <property type="match status" value="1"/>
</dbReference>
<evidence type="ECO:0000256" key="2">
    <source>
        <dbReference type="ARBA" id="ARBA00012438"/>
    </source>
</evidence>
<evidence type="ECO:0000256" key="1">
    <source>
        <dbReference type="ARBA" id="ARBA00000085"/>
    </source>
</evidence>
<comment type="caution">
    <text evidence="15">The sequence shown here is derived from an EMBL/GenBank/DDBJ whole genome shotgun (WGS) entry which is preliminary data.</text>
</comment>
<dbReference type="PROSITE" id="PS50112">
    <property type="entry name" value="PAS"/>
    <property type="match status" value="1"/>
</dbReference>
<gene>
    <name evidence="15" type="ORF">A3SI_11189</name>
</gene>
<feature type="domain" description="PAC" evidence="14">
    <location>
        <begin position="242"/>
        <end position="294"/>
    </location>
</feature>
<dbReference type="SUPFAM" id="SSF55785">
    <property type="entry name" value="PYP-like sensor domain (PAS domain)"/>
    <property type="match status" value="2"/>
</dbReference>
<dbReference type="InterPro" id="IPR004358">
    <property type="entry name" value="Sig_transdc_His_kin-like_C"/>
</dbReference>
<evidence type="ECO:0000256" key="3">
    <source>
        <dbReference type="ARBA" id="ARBA00022553"/>
    </source>
</evidence>
<dbReference type="Pfam" id="PF08447">
    <property type="entry name" value="PAS_3"/>
    <property type="match status" value="1"/>
</dbReference>
<dbReference type="PANTHER" id="PTHR43047:SF72">
    <property type="entry name" value="OSMOSENSING HISTIDINE PROTEIN KINASE SLN1"/>
    <property type="match status" value="1"/>
</dbReference>
<dbReference type="PROSITE" id="PS50113">
    <property type="entry name" value="PAC"/>
    <property type="match status" value="1"/>
</dbReference>
<evidence type="ECO:0000259" key="14">
    <source>
        <dbReference type="PROSITE" id="PS50113"/>
    </source>
</evidence>
<dbReference type="InterPro" id="IPR013655">
    <property type="entry name" value="PAS_fold_3"/>
</dbReference>
<dbReference type="InterPro" id="IPR000014">
    <property type="entry name" value="PAS"/>
</dbReference>
<dbReference type="SMART" id="SM00388">
    <property type="entry name" value="HisKA"/>
    <property type="match status" value="1"/>
</dbReference>
<dbReference type="Pfam" id="PF00512">
    <property type="entry name" value="HisKA"/>
    <property type="match status" value="1"/>
</dbReference>
<comment type="catalytic activity">
    <reaction evidence="1">
        <text>ATP + protein L-histidine = ADP + protein N-phospho-L-histidine.</text>
        <dbReference type="EC" id="2.7.13.3"/>
    </reaction>
</comment>
<dbReference type="Pfam" id="PF02518">
    <property type="entry name" value="HATPase_c"/>
    <property type="match status" value="1"/>
</dbReference>
<evidence type="ECO:0000256" key="9">
    <source>
        <dbReference type="ARBA" id="ARBA00064003"/>
    </source>
</evidence>
<evidence type="ECO:0000313" key="15">
    <source>
        <dbReference type="EMBL" id="EIM76185.1"/>
    </source>
</evidence>
<feature type="non-terminal residue" evidence="15">
    <location>
        <position position="687"/>
    </location>
</feature>
<evidence type="ECO:0000259" key="13">
    <source>
        <dbReference type="PROSITE" id="PS50112"/>
    </source>
</evidence>
<dbReference type="InterPro" id="IPR036890">
    <property type="entry name" value="HATPase_C_sf"/>
</dbReference>
<sequence>MDHQLLPVRLEARVNVRNFIRQQLKSFYISSGYKIFHKNGSFYSAQGNISDEELEHYTFSDDLKELISSNQANGLRASHIGILSTPESQISGTAHSYPFRLYPLVDQMGLVFFQPHQGVVAGIYRGYWATFLGFVVLVMLFSLLIYFWVKNLERNARLLSENAAEINDLFEKQRLLLQESKGFIYFQNQYFKFTGVGEEVKEIFGYTQTEFMLNFKDFLDADTLEDYGEIFQQAIADRKESLTYEFFIRHKDGSLRRARTFERLLYDEKGTFSGVVGLCSDISSRYAVEEAMKLGEERLRSVLHALPDIIFIYDQDAVFIDYYVQDESLLLSPAEQSLGKSIQEVLPAPLNEKVMRTFKKTLKTGKLQTFELESDLPIGKRIFETRFFMLDANHVISMARDITGQKLWEKGLREAVDAAEQASRAKSTFLASMSHEIRTPMNGLLGVLSLFEKTPLTEQQRQYLQIIRESGISLKDIISDVLDYSKIESGKIELHPSSFQIREEIAGIFRMFSRQAEEKQVQMEFKIAGTLPETLIADKEKLRQVLVNLIGNGLKFSRANGFLRLRLTCEPIVGQNVVLLFEVEDTGIGIPSDQIKKLTEPFVQAENASAGGTGLGLAISKRLIELMGGDLEIKSELGKGSVFMFSIFAQAAAEETYTRIDVPKHYRGNGFYGYGGKISTAFTRRGG</sequence>
<feature type="transmembrane region" description="Helical" evidence="11">
    <location>
        <begin position="127"/>
        <end position="149"/>
    </location>
</feature>
<dbReference type="SUPFAM" id="SSF55874">
    <property type="entry name" value="ATPase domain of HSP90 chaperone/DNA topoisomerase II/histidine kinase"/>
    <property type="match status" value="1"/>
</dbReference>
<dbReference type="FunFam" id="1.10.287.130:FF:000002">
    <property type="entry name" value="Two-component osmosensing histidine kinase"/>
    <property type="match status" value="1"/>
</dbReference>
<dbReference type="PROSITE" id="PS50109">
    <property type="entry name" value="HIS_KIN"/>
    <property type="match status" value="1"/>
</dbReference>
<dbReference type="PRINTS" id="PR00344">
    <property type="entry name" value="BCTRLSENSOR"/>
</dbReference>
<keyword evidence="6 15" id="KW-0418">Kinase</keyword>
<dbReference type="InterPro" id="IPR001610">
    <property type="entry name" value="PAC"/>
</dbReference>
<dbReference type="InterPro" id="IPR003594">
    <property type="entry name" value="HATPase_dom"/>
</dbReference>
<keyword evidence="4" id="KW-0808">Transferase</keyword>
<feature type="domain" description="Histidine kinase" evidence="12">
    <location>
        <begin position="432"/>
        <end position="651"/>
    </location>
</feature>
<dbReference type="SMART" id="SM00387">
    <property type="entry name" value="HATPase_c"/>
    <property type="match status" value="1"/>
</dbReference>
<dbReference type="Pfam" id="PF08448">
    <property type="entry name" value="PAS_4"/>
    <property type="match status" value="1"/>
</dbReference>
<keyword evidence="11" id="KW-0812">Transmembrane</keyword>
<evidence type="ECO:0000256" key="11">
    <source>
        <dbReference type="SAM" id="Phobius"/>
    </source>
</evidence>
<dbReference type="PANTHER" id="PTHR43047">
    <property type="entry name" value="TWO-COMPONENT HISTIDINE PROTEIN KINASE"/>
    <property type="match status" value="1"/>
</dbReference>
<evidence type="ECO:0000256" key="5">
    <source>
        <dbReference type="ARBA" id="ARBA00022741"/>
    </source>
</evidence>
<dbReference type="EC" id="2.7.13.3" evidence="2"/>
<feature type="domain" description="PAS" evidence="13">
    <location>
        <begin position="295"/>
        <end position="365"/>
    </location>
</feature>
<dbReference type="Gene3D" id="3.30.565.10">
    <property type="entry name" value="Histidine kinase-like ATPase, C-terminal domain"/>
    <property type="match status" value="1"/>
</dbReference>
<organism evidence="15 16">
    <name type="scientific">Nitritalea halalkaliphila LW7</name>
    <dbReference type="NCBI Taxonomy" id="1189621"/>
    <lineage>
        <taxon>Bacteria</taxon>
        <taxon>Pseudomonadati</taxon>
        <taxon>Bacteroidota</taxon>
        <taxon>Cytophagia</taxon>
        <taxon>Cytophagales</taxon>
        <taxon>Cyclobacteriaceae</taxon>
        <taxon>Nitritalea</taxon>
    </lineage>
</organism>
<dbReference type="InterPro" id="IPR005467">
    <property type="entry name" value="His_kinase_dom"/>
</dbReference>
<name>I5C2Y3_9BACT</name>
<dbReference type="SUPFAM" id="SSF47384">
    <property type="entry name" value="Homodimeric domain of signal transducing histidine kinase"/>
    <property type="match status" value="1"/>
</dbReference>
<dbReference type="InterPro" id="IPR035965">
    <property type="entry name" value="PAS-like_dom_sf"/>
</dbReference>
<keyword evidence="11" id="KW-0472">Membrane</keyword>
<dbReference type="GO" id="GO:0005886">
    <property type="term" value="C:plasma membrane"/>
    <property type="evidence" value="ECO:0007669"/>
    <property type="project" value="TreeGrafter"/>
</dbReference>
<dbReference type="FunFam" id="3.30.565.10:FF:000010">
    <property type="entry name" value="Sensor histidine kinase RcsC"/>
    <property type="match status" value="1"/>
</dbReference>
<evidence type="ECO:0000256" key="4">
    <source>
        <dbReference type="ARBA" id="ARBA00022679"/>
    </source>
</evidence>
<protein>
    <recommendedName>
        <fullName evidence="10">Sensory/regulatory protein RpfC</fullName>
        <ecNumber evidence="2">2.7.13.3</ecNumber>
    </recommendedName>
</protein>
<dbReference type="GO" id="GO:0005524">
    <property type="term" value="F:ATP binding"/>
    <property type="evidence" value="ECO:0007669"/>
    <property type="project" value="UniProtKB-KW"/>
</dbReference>
<dbReference type="Gene3D" id="1.10.287.130">
    <property type="match status" value="1"/>
</dbReference>
<comment type="subunit">
    <text evidence="9">At low DSF concentrations, interacts with RpfF.</text>
</comment>
<keyword evidence="3" id="KW-0597">Phosphoprotein</keyword>
<keyword evidence="7" id="KW-0067">ATP-binding</keyword>
<dbReference type="InterPro" id="IPR013656">
    <property type="entry name" value="PAS_4"/>
</dbReference>
<dbReference type="Gene3D" id="3.30.450.20">
    <property type="entry name" value="PAS domain"/>
    <property type="match status" value="2"/>
</dbReference>
<reference evidence="15 16" key="1">
    <citation type="submission" date="2012-05" db="EMBL/GenBank/DDBJ databases">
        <title>Genome sequence of Nitritalea halalkaliphila LW7.</title>
        <authorList>
            <person name="Jangir P.K."/>
            <person name="Singh A."/>
            <person name="Shivaji S."/>
            <person name="Sharma R."/>
        </authorList>
    </citation>
    <scope>NUCLEOTIDE SEQUENCE [LARGE SCALE GENOMIC DNA]</scope>
    <source>
        <strain evidence="15 16">LW7</strain>
    </source>
</reference>
<dbReference type="GO" id="GO:0009927">
    <property type="term" value="F:histidine phosphotransfer kinase activity"/>
    <property type="evidence" value="ECO:0007669"/>
    <property type="project" value="TreeGrafter"/>
</dbReference>
<evidence type="ECO:0000256" key="8">
    <source>
        <dbReference type="ARBA" id="ARBA00023012"/>
    </source>
</evidence>
<dbReference type="InterPro" id="IPR000700">
    <property type="entry name" value="PAS-assoc_C"/>
</dbReference>
<dbReference type="InterPro" id="IPR003661">
    <property type="entry name" value="HisK_dim/P_dom"/>
</dbReference>
<dbReference type="NCBIfam" id="TIGR00229">
    <property type="entry name" value="sensory_box"/>
    <property type="match status" value="1"/>
</dbReference>
<proteinExistence type="predicted"/>
<evidence type="ECO:0000256" key="6">
    <source>
        <dbReference type="ARBA" id="ARBA00022777"/>
    </source>
</evidence>
<evidence type="ECO:0000313" key="16">
    <source>
        <dbReference type="Proteomes" id="UP000005551"/>
    </source>
</evidence>
<dbReference type="RefSeq" id="WP_009055270.1">
    <property type="nucleotide sequence ID" value="NZ_AJYA01000023.1"/>
</dbReference>
<keyword evidence="11" id="KW-1133">Transmembrane helix</keyword>
<dbReference type="SMART" id="SM00091">
    <property type="entry name" value="PAS"/>
    <property type="match status" value="2"/>
</dbReference>
<dbReference type="EMBL" id="AJYA01000023">
    <property type="protein sequence ID" value="EIM76185.1"/>
    <property type="molecule type" value="Genomic_DNA"/>
</dbReference>
<dbReference type="CDD" id="cd16922">
    <property type="entry name" value="HATPase_EvgS-ArcB-TorS-like"/>
    <property type="match status" value="1"/>
</dbReference>
<keyword evidence="16" id="KW-1185">Reference proteome</keyword>
<dbReference type="InterPro" id="IPR036097">
    <property type="entry name" value="HisK_dim/P_sf"/>
</dbReference>
<accession>I5C2Y3</accession>
<dbReference type="CDD" id="cd00082">
    <property type="entry name" value="HisKA"/>
    <property type="match status" value="1"/>
</dbReference>
<keyword evidence="8" id="KW-0902">Two-component regulatory system</keyword>
<dbReference type="GO" id="GO:0000155">
    <property type="term" value="F:phosphorelay sensor kinase activity"/>
    <property type="evidence" value="ECO:0007669"/>
    <property type="project" value="InterPro"/>
</dbReference>
<evidence type="ECO:0000256" key="7">
    <source>
        <dbReference type="ARBA" id="ARBA00022840"/>
    </source>
</evidence>
<dbReference type="Proteomes" id="UP000005551">
    <property type="component" value="Unassembled WGS sequence"/>
</dbReference>
<evidence type="ECO:0000256" key="10">
    <source>
        <dbReference type="ARBA" id="ARBA00068150"/>
    </source>
</evidence>